<feature type="transmembrane region" description="Helical" evidence="4">
    <location>
        <begin position="447"/>
        <end position="470"/>
    </location>
</feature>
<keyword evidence="2 3" id="KW-0802">TPR repeat</keyword>
<dbReference type="InterPro" id="IPR011043">
    <property type="entry name" value="Gal_Oxase/kelch_b-propeller"/>
</dbReference>
<name>X6MDU5_RETFI</name>
<dbReference type="InterPro" id="IPR019734">
    <property type="entry name" value="TPR_rpt"/>
</dbReference>
<dbReference type="InterPro" id="IPR015915">
    <property type="entry name" value="Kelch-typ_b-propeller"/>
</dbReference>
<keyword evidence="4" id="KW-0472">Membrane</keyword>
<dbReference type="Proteomes" id="UP000023152">
    <property type="component" value="Unassembled WGS sequence"/>
</dbReference>
<feature type="non-terminal residue" evidence="5">
    <location>
        <position position="1"/>
    </location>
</feature>
<evidence type="ECO:0000256" key="2">
    <source>
        <dbReference type="ARBA" id="ARBA00022803"/>
    </source>
</evidence>
<dbReference type="SMART" id="SM00028">
    <property type="entry name" value="TPR"/>
    <property type="match status" value="2"/>
</dbReference>
<dbReference type="AlphaFoldDB" id="X6MDU5"/>
<sequence>NNNNNNNEITLLSFGGYSKHTLIMNYISVWNDTNRIKNDNTKQYNEWIPFTDYENNTIIIGRDADSYEGVRAVIGGSNNHLLFITYYPWNIDVYNLNSYRYINHNVLPTNYDWILYHSFISNIYYKDRMYLFYKHIGLIIDYNEGTNTFKFHKISPFDDILSFNEYSCLCVSNSILFFGGLKTCIDSKEIVSNNVYKYLLNEKKWIKLKHTLPIPLYGCIALLNNDNTYIHIIGGKNDKKDIVMTHKKTKLEIWSNKRQNEQIKKNHQQEKLLHVKENNINTLDFTKHSNEDWIKSNAKAAKIVKKLLHNFGHGLIIVAKNTFDSSFLMLINNDDNIEKRQIGEYTIYVIKRKLIILDDNINIDGNVYAIDCEIQCNGKVNISTQFYITNKTKINTNIKQYIMPIQWETKIHHGIIVLLQHLQNEQQCFKTKLFDDTINYFQENLQLFINIFGLIHPFNVIIYNLLGFIYNDKQKYSEAIECFEMALKIIVNSSKRQYIKAIQYSKKLLTIRLSNFKKDQEDISQAYEMLGYFYKQNKQHDNAIEYFEKALQIYLSIFGNSHPN</sequence>
<keyword evidence="4" id="KW-1133">Transmembrane helix</keyword>
<evidence type="ECO:0000256" key="4">
    <source>
        <dbReference type="SAM" id="Phobius"/>
    </source>
</evidence>
<gene>
    <name evidence="5" type="ORF">RFI_25317</name>
</gene>
<keyword evidence="6" id="KW-1185">Reference proteome</keyword>
<organism evidence="5 6">
    <name type="scientific">Reticulomyxa filosa</name>
    <dbReference type="NCBI Taxonomy" id="46433"/>
    <lineage>
        <taxon>Eukaryota</taxon>
        <taxon>Sar</taxon>
        <taxon>Rhizaria</taxon>
        <taxon>Retaria</taxon>
        <taxon>Foraminifera</taxon>
        <taxon>Monothalamids</taxon>
        <taxon>Reticulomyxidae</taxon>
        <taxon>Reticulomyxa</taxon>
    </lineage>
</organism>
<dbReference type="Gene3D" id="2.120.10.80">
    <property type="entry name" value="Kelch-type beta propeller"/>
    <property type="match status" value="1"/>
</dbReference>
<dbReference type="PROSITE" id="PS50005">
    <property type="entry name" value="TPR"/>
    <property type="match status" value="2"/>
</dbReference>
<dbReference type="PANTHER" id="PTHR45641">
    <property type="entry name" value="TETRATRICOPEPTIDE REPEAT PROTEIN (AFU_ORTHOLOGUE AFUA_6G03870)"/>
    <property type="match status" value="1"/>
</dbReference>
<dbReference type="Pfam" id="PF13181">
    <property type="entry name" value="TPR_8"/>
    <property type="match status" value="2"/>
</dbReference>
<feature type="repeat" description="TPR" evidence="3">
    <location>
        <begin position="460"/>
        <end position="493"/>
    </location>
</feature>
<dbReference type="SUPFAM" id="SSF50965">
    <property type="entry name" value="Galactose oxidase, central domain"/>
    <property type="match status" value="1"/>
</dbReference>
<keyword evidence="1" id="KW-0677">Repeat</keyword>
<protein>
    <submittedName>
        <fullName evidence="5">TPR domain-containing protein</fullName>
    </submittedName>
</protein>
<evidence type="ECO:0000313" key="6">
    <source>
        <dbReference type="Proteomes" id="UP000023152"/>
    </source>
</evidence>
<dbReference type="PROSITE" id="PS50293">
    <property type="entry name" value="TPR_REGION"/>
    <property type="match status" value="1"/>
</dbReference>
<comment type="caution">
    <text evidence="5">The sequence shown here is derived from an EMBL/GenBank/DDBJ whole genome shotgun (WGS) entry which is preliminary data.</text>
</comment>
<dbReference type="InterPro" id="IPR011990">
    <property type="entry name" value="TPR-like_helical_dom_sf"/>
</dbReference>
<evidence type="ECO:0000256" key="3">
    <source>
        <dbReference type="PROSITE-ProRule" id="PRU00339"/>
    </source>
</evidence>
<feature type="repeat" description="TPR" evidence="3">
    <location>
        <begin position="524"/>
        <end position="557"/>
    </location>
</feature>
<reference evidence="5 6" key="1">
    <citation type="journal article" date="2013" name="Curr. Biol.">
        <title>The Genome of the Foraminiferan Reticulomyxa filosa.</title>
        <authorList>
            <person name="Glockner G."/>
            <person name="Hulsmann N."/>
            <person name="Schleicher M."/>
            <person name="Noegel A.A."/>
            <person name="Eichinger L."/>
            <person name="Gallinger C."/>
            <person name="Pawlowski J."/>
            <person name="Sierra R."/>
            <person name="Euteneuer U."/>
            <person name="Pillet L."/>
            <person name="Moustafa A."/>
            <person name="Platzer M."/>
            <person name="Groth M."/>
            <person name="Szafranski K."/>
            <person name="Schliwa M."/>
        </authorList>
    </citation>
    <scope>NUCLEOTIDE SEQUENCE [LARGE SCALE GENOMIC DNA]</scope>
</reference>
<proteinExistence type="predicted"/>
<accession>X6MDU5</accession>
<dbReference type="SUPFAM" id="SSF48452">
    <property type="entry name" value="TPR-like"/>
    <property type="match status" value="1"/>
</dbReference>
<keyword evidence="4" id="KW-0812">Transmembrane</keyword>
<evidence type="ECO:0000256" key="1">
    <source>
        <dbReference type="ARBA" id="ARBA00022737"/>
    </source>
</evidence>
<feature type="non-terminal residue" evidence="5">
    <location>
        <position position="564"/>
    </location>
</feature>
<dbReference type="EMBL" id="ASPP01021771">
    <property type="protein sequence ID" value="ETO12059.1"/>
    <property type="molecule type" value="Genomic_DNA"/>
</dbReference>
<dbReference type="PANTHER" id="PTHR45641:SF1">
    <property type="entry name" value="AAA+ ATPASE DOMAIN-CONTAINING PROTEIN"/>
    <property type="match status" value="1"/>
</dbReference>
<evidence type="ECO:0000313" key="5">
    <source>
        <dbReference type="EMBL" id="ETO12059.1"/>
    </source>
</evidence>
<dbReference type="Gene3D" id="1.25.40.10">
    <property type="entry name" value="Tetratricopeptide repeat domain"/>
    <property type="match status" value="2"/>
</dbReference>